<organism evidence="1">
    <name type="scientific">White spot syndrome virus</name>
    <dbReference type="NCBI Taxonomy" id="342409"/>
    <lineage>
        <taxon>Viruses</taxon>
        <taxon>Viruses incertae sedis</taxon>
        <taxon>Naldaviricetes</taxon>
        <taxon>Nimaviridae</taxon>
        <taxon>Whispovirus</taxon>
    </lineage>
</organism>
<name>A0A6B9MDJ5_9VIRU</name>
<reference evidence="1" key="1">
    <citation type="submission" date="2019-12" db="EMBL/GenBank/DDBJ databases">
        <title>Genome reconstruction of White Spot Syndrome Virus (WSSV) from archival Davidson-fixed paraffin embedded shrimp (Penaeus vannamei) tissue.</title>
        <authorList>
            <person name="Cruz-Flores R."/>
            <person name="Hung Nam M."/>
            <person name="Aranguren Caroa L.F."/>
            <person name="Kanrar S."/>
            <person name="Dhar A.K."/>
        </authorList>
    </citation>
    <scope>NUCLEOTIDE SEQUENCE</scope>
    <source>
        <strain evidence="1">CN_95_DFPE</strain>
    </source>
</reference>
<protein>
    <submittedName>
        <fullName evidence="1">Uncharacterized protein</fullName>
    </submittedName>
</protein>
<sequence length="40" mass="4580">MIITVAKQQRLEILVERTNGTSQDNNIQYKLLGNNIHLLS</sequence>
<evidence type="ECO:0000313" key="1">
    <source>
        <dbReference type="EMBL" id="QHB92578.1"/>
    </source>
</evidence>
<dbReference type="EMBL" id="MN840357">
    <property type="protein sequence ID" value="QHB92578.1"/>
    <property type="molecule type" value="Genomic_DNA"/>
</dbReference>
<accession>A0A6B9MDJ5</accession>
<proteinExistence type="predicted"/>